<feature type="compositionally biased region" description="Acidic residues" evidence="1">
    <location>
        <begin position="25"/>
        <end position="40"/>
    </location>
</feature>
<sequence>MGRSRLPHHHHELRGGRVGGRGEGDGEEEEEESGEEEEGEWREIGKRRRGGVESGERVEGNGEEEEGGVEGEWRRM</sequence>
<gene>
    <name evidence="2" type="ORF">Pcinc_024265</name>
</gene>
<reference evidence="2" key="1">
    <citation type="submission" date="2023-10" db="EMBL/GenBank/DDBJ databases">
        <title>Genome assemblies of two species of porcelain crab, Petrolisthes cinctipes and Petrolisthes manimaculis (Anomura: Porcellanidae).</title>
        <authorList>
            <person name="Angst P."/>
        </authorList>
    </citation>
    <scope>NUCLEOTIDE SEQUENCE</scope>
    <source>
        <strain evidence="2">PB745_01</strain>
        <tissue evidence="2">Gill</tissue>
    </source>
</reference>
<name>A0AAE1KFK4_PETCI</name>
<organism evidence="2 3">
    <name type="scientific">Petrolisthes cinctipes</name>
    <name type="common">Flat porcelain crab</name>
    <dbReference type="NCBI Taxonomy" id="88211"/>
    <lineage>
        <taxon>Eukaryota</taxon>
        <taxon>Metazoa</taxon>
        <taxon>Ecdysozoa</taxon>
        <taxon>Arthropoda</taxon>
        <taxon>Crustacea</taxon>
        <taxon>Multicrustacea</taxon>
        <taxon>Malacostraca</taxon>
        <taxon>Eumalacostraca</taxon>
        <taxon>Eucarida</taxon>
        <taxon>Decapoda</taxon>
        <taxon>Pleocyemata</taxon>
        <taxon>Anomura</taxon>
        <taxon>Galatheoidea</taxon>
        <taxon>Porcellanidae</taxon>
        <taxon>Petrolisthes</taxon>
    </lineage>
</organism>
<feature type="compositionally biased region" description="Basic residues" evidence="1">
    <location>
        <begin position="1"/>
        <end position="12"/>
    </location>
</feature>
<feature type="region of interest" description="Disordered" evidence="1">
    <location>
        <begin position="1"/>
        <end position="76"/>
    </location>
</feature>
<dbReference type="EMBL" id="JAWQEG010002656">
    <property type="protein sequence ID" value="KAK3870520.1"/>
    <property type="molecule type" value="Genomic_DNA"/>
</dbReference>
<dbReference type="Proteomes" id="UP001286313">
    <property type="component" value="Unassembled WGS sequence"/>
</dbReference>
<protein>
    <submittedName>
        <fullName evidence="2">Uncharacterized protein</fullName>
    </submittedName>
</protein>
<feature type="compositionally biased region" description="Basic and acidic residues" evidence="1">
    <location>
        <begin position="50"/>
        <end position="60"/>
    </location>
</feature>
<proteinExistence type="predicted"/>
<comment type="caution">
    <text evidence="2">The sequence shown here is derived from an EMBL/GenBank/DDBJ whole genome shotgun (WGS) entry which is preliminary data.</text>
</comment>
<keyword evidence="3" id="KW-1185">Reference proteome</keyword>
<dbReference type="AlphaFoldDB" id="A0AAE1KFK4"/>
<evidence type="ECO:0000313" key="3">
    <source>
        <dbReference type="Proteomes" id="UP001286313"/>
    </source>
</evidence>
<evidence type="ECO:0000256" key="1">
    <source>
        <dbReference type="SAM" id="MobiDB-lite"/>
    </source>
</evidence>
<evidence type="ECO:0000313" key="2">
    <source>
        <dbReference type="EMBL" id="KAK3870520.1"/>
    </source>
</evidence>
<accession>A0AAE1KFK4</accession>